<dbReference type="SUPFAM" id="SSF56037">
    <property type="entry name" value="PheT/TilS domain"/>
    <property type="match status" value="1"/>
</dbReference>
<dbReference type="EMBL" id="JBGQPK010000048">
    <property type="protein sequence ID" value="MFL2029942.1"/>
    <property type="molecule type" value="Genomic_DNA"/>
</dbReference>
<evidence type="ECO:0000256" key="8">
    <source>
        <dbReference type="HAMAP-Rule" id="MF_01161"/>
    </source>
</evidence>
<feature type="domain" description="Lysidine-tRNA(Ile) synthetase C-terminal" evidence="9">
    <location>
        <begin position="376"/>
        <end position="449"/>
    </location>
</feature>
<keyword evidence="2 8" id="KW-0963">Cytoplasm</keyword>
<keyword evidence="11" id="KW-1185">Reference proteome</keyword>
<evidence type="ECO:0000256" key="6">
    <source>
        <dbReference type="ARBA" id="ARBA00022840"/>
    </source>
</evidence>
<evidence type="ECO:0000259" key="9">
    <source>
        <dbReference type="SMART" id="SM00977"/>
    </source>
</evidence>
<dbReference type="InterPro" id="IPR012796">
    <property type="entry name" value="Lysidine-tRNA-synth_C"/>
</dbReference>
<comment type="catalytic activity">
    <reaction evidence="7 8">
        <text>cytidine(34) in tRNA(Ile2) + L-lysine + ATP = lysidine(34) in tRNA(Ile2) + AMP + diphosphate + H(+)</text>
        <dbReference type="Rhea" id="RHEA:43744"/>
        <dbReference type="Rhea" id="RHEA-COMP:10625"/>
        <dbReference type="Rhea" id="RHEA-COMP:10670"/>
        <dbReference type="ChEBI" id="CHEBI:15378"/>
        <dbReference type="ChEBI" id="CHEBI:30616"/>
        <dbReference type="ChEBI" id="CHEBI:32551"/>
        <dbReference type="ChEBI" id="CHEBI:33019"/>
        <dbReference type="ChEBI" id="CHEBI:82748"/>
        <dbReference type="ChEBI" id="CHEBI:83665"/>
        <dbReference type="ChEBI" id="CHEBI:456215"/>
        <dbReference type="EC" id="6.3.4.19"/>
    </reaction>
</comment>
<dbReference type="InterPro" id="IPR011063">
    <property type="entry name" value="TilS/TtcA_N"/>
</dbReference>
<keyword evidence="4 8" id="KW-0819">tRNA processing</keyword>
<dbReference type="CDD" id="cd01992">
    <property type="entry name" value="TilS_N"/>
    <property type="match status" value="1"/>
</dbReference>
<dbReference type="SUPFAM" id="SSF52402">
    <property type="entry name" value="Adenine nucleotide alpha hydrolases-like"/>
    <property type="match status" value="1"/>
</dbReference>
<dbReference type="Pfam" id="PF11734">
    <property type="entry name" value="TilS_C"/>
    <property type="match status" value="1"/>
</dbReference>
<keyword evidence="6" id="KW-0067">ATP-binding</keyword>
<reference evidence="10 11" key="1">
    <citation type="submission" date="2024-08" db="EMBL/GenBank/DDBJ databases">
        <authorList>
            <person name="Arias E."/>
        </authorList>
    </citation>
    <scope>NUCLEOTIDE SEQUENCE [LARGE SCALE GENOMIC DNA]</scope>
    <source>
        <strain evidence="10 11">FAM 25317</strain>
    </source>
</reference>
<comment type="caution">
    <text evidence="8">Lacks conserved residue(s) required for the propagation of feature annotation.</text>
</comment>
<dbReference type="PANTHER" id="PTHR43033">
    <property type="entry name" value="TRNA(ILE)-LYSIDINE SYNTHASE-RELATED"/>
    <property type="match status" value="1"/>
</dbReference>
<comment type="function">
    <text evidence="8">Ligates lysine onto the cytidine present at position 34 of the AUA codon-specific tRNA(Ile) that contains the anticodon CAU, in an ATP-dependent manner. Cytidine is converted to lysidine, thus changing the amino acid specificity of the tRNA from methionine to isoleucine.</text>
</comment>
<dbReference type="GO" id="GO:0032267">
    <property type="term" value="F:tRNA(Ile)-lysidine synthase activity"/>
    <property type="evidence" value="ECO:0007669"/>
    <property type="project" value="UniProtKB-EC"/>
</dbReference>
<comment type="similarity">
    <text evidence="8">Belongs to the tRNA(Ile)-lysidine synthase family.</text>
</comment>
<dbReference type="HAMAP" id="MF_01161">
    <property type="entry name" value="tRNA_Ile_lys_synt"/>
    <property type="match status" value="1"/>
</dbReference>
<dbReference type="Proteomes" id="UP001625389">
    <property type="component" value="Unassembled WGS sequence"/>
</dbReference>
<dbReference type="NCBIfam" id="TIGR02433">
    <property type="entry name" value="lysidine_TilS_C"/>
    <property type="match status" value="1"/>
</dbReference>
<dbReference type="NCBIfam" id="TIGR02432">
    <property type="entry name" value="lysidine_TilS_N"/>
    <property type="match status" value="1"/>
</dbReference>
<dbReference type="RefSeq" id="WP_407137587.1">
    <property type="nucleotide sequence ID" value="NZ_JBGQPK010000048.1"/>
</dbReference>
<keyword evidence="3 8" id="KW-0436">Ligase</keyword>
<name>A0ABW8UDK7_9LACO</name>
<dbReference type="InterPro" id="IPR014729">
    <property type="entry name" value="Rossmann-like_a/b/a_fold"/>
</dbReference>
<comment type="subcellular location">
    <subcellularLocation>
        <location evidence="1 8">Cytoplasm</location>
    </subcellularLocation>
</comment>
<dbReference type="Gene3D" id="3.40.50.620">
    <property type="entry name" value="HUPs"/>
    <property type="match status" value="1"/>
</dbReference>
<dbReference type="PANTHER" id="PTHR43033:SF1">
    <property type="entry name" value="TRNA(ILE)-LYSIDINE SYNTHASE-RELATED"/>
    <property type="match status" value="1"/>
</dbReference>
<evidence type="ECO:0000313" key="10">
    <source>
        <dbReference type="EMBL" id="MFL2029942.1"/>
    </source>
</evidence>
<gene>
    <name evidence="8 10" type="primary">tilS</name>
    <name evidence="10" type="ORF">ACEN34_09970</name>
</gene>
<evidence type="ECO:0000256" key="5">
    <source>
        <dbReference type="ARBA" id="ARBA00022741"/>
    </source>
</evidence>
<dbReference type="Pfam" id="PF01171">
    <property type="entry name" value="ATP_bind_3"/>
    <property type="match status" value="1"/>
</dbReference>
<accession>A0ABW8UDK7</accession>
<evidence type="ECO:0000313" key="11">
    <source>
        <dbReference type="Proteomes" id="UP001625389"/>
    </source>
</evidence>
<comment type="caution">
    <text evidence="10">The sequence shown here is derived from an EMBL/GenBank/DDBJ whole genome shotgun (WGS) entry which is preliminary data.</text>
</comment>
<dbReference type="EC" id="6.3.4.19" evidence="8"/>
<proteinExistence type="inferred from homology"/>
<evidence type="ECO:0000256" key="7">
    <source>
        <dbReference type="ARBA" id="ARBA00048539"/>
    </source>
</evidence>
<sequence>MRTEFTAQIKKLQLWTAETAVLVAVSTGADSMALLDLLAHLPANLRPKINVVHVNHQLRAASTNEAIFLTDYCAAHGWPLYQTKWPLTAHPAHGTEAAARQFRYDYFAQVLRQQQIPLLLTAHHADDQLETLLMRLARGGDVQQLAAIATERSFHQAKLVRPLLPFTRQQLRAYVTQRQLTYFDDVTNQDTQFTRNQIRQQIVPVLKQIQPLAAEHAANYAAQLQRLLRVNQQQMDQVLIENGQFMATGYRGELGKWQSLSSDLQHLALDQLMTRLMVTQGIEVSQAQKGEIRQLLQGPRAQAGLDLAAGWQLTKSYHYFTIAPAPAPIVAATVDLMPGATCQVEQWQITLQPVSVTGGTDVDSIEVWLAANELPLQIRHRQPGDRLPLRHGHQKIKRILSDKKISQQQRERLWLITTQQNTVLWLLGVKKSQLFNPQQTDKIHYRITIKK</sequence>
<keyword evidence="5" id="KW-0547">Nucleotide-binding</keyword>
<evidence type="ECO:0000256" key="3">
    <source>
        <dbReference type="ARBA" id="ARBA00022598"/>
    </source>
</evidence>
<dbReference type="SMART" id="SM00977">
    <property type="entry name" value="TilS_C"/>
    <property type="match status" value="1"/>
</dbReference>
<evidence type="ECO:0000256" key="4">
    <source>
        <dbReference type="ARBA" id="ARBA00022694"/>
    </source>
</evidence>
<evidence type="ECO:0000256" key="1">
    <source>
        <dbReference type="ARBA" id="ARBA00004496"/>
    </source>
</evidence>
<organism evidence="10 11">
    <name type="scientific">Loigolactobacillus zhaoyuanensis</name>
    <dbReference type="NCBI Taxonomy" id="2486017"/>
    <lineage>
        <taxon>Bacteria</taxon>
        <taxon>Bacillati</taxon>
        <taxon>Bacillota</taxon>
        <taxon>Bacilli</taxon>
        <taxon>Lactobacillales</taxon>
        <taxon>Lactobacillaceae</taxon>
        <taxon>Loigolactobacillus</taxon>
    </lineage>
</organism>
<dbReference type="InterPro" id="IPR012795">
    <property type="entry name" value="tRNA_Ile_lys_synt_N"/>
</dbReference>
<protein>
    <recommendedName>
        <fullName evidence="8">tRNA(Ile)-lysidine synthase</fullName>
        <ecNumber evidence="8">6.3.4.19</ecNumber>
    </recommendedName>
    <alternativeName>
        <fullName evidence="8">tRNA(Ile)-2-lysyl-cytidine synthase</fullName>
    </alternativeName>
    <alternativeName>
        <fullName evidence="8">tRNA(Ile)-lysidine synthetase</fullName>
    </alternativeName>
</protein>
<dbReference type="InterPro" id="IPR012094">
    <property type="entry name" value="tRNA_Ile_lys_synt"/>
</dbReference>
<evidence type="ECO:0000256" key="2">
    <source>
        <dbReference type="ARBA" id="ARBA00022490"/>
    </source>
</evidence>